<proteinExistence type="predicted"/>
<keyword evidence="1" id="KW-0175">Coiled coil</keyword>
<evidence type="ECO:0000256" key="1">
    <source>
        <dbReference type="SAM" id="Coils"/>
    </source>
</evidence>
<organism evidence="2 3">
    <name type="scientific">Chryseobacterium arthrosphaerae</name>
    <dbReference type="NCBI Taxonomy" id="651561"/>
    <lineage>
        <taxon>Bacteria</taxon>
        <taxon>Pseudomonadati</taxon>
        <taxon>Bacteroidota</taxon>
        <taxon>Flavobacteriia</taxon>
        <taxon>Flavobacteriales</taxon>
        <taxon>Weeksellaceae</taxon>
        <taxon>Chryseobacterium group</taxon>
        <taxon>Chryseobacterium</taxon>
    </lineage>
</organism>
<reference evidence="2 3" key="1">
    <citation type="submission" date="2024-01" db="EMBL/GenBank/DDBJ databases">
        <title>Whole genome of Chryseobacterium arthrosphaerae NNCa 2741.</title>
        <authorList>
            <person name="Boriskina E.V."/>
            <person name="Gordinskaya N.A."/>
            <person name="Kropotov V.S."/>
            <person name="Alekseeva A.E."/>
            <person name="Makhova M.A."/>
            <person name="Kryazhev D.V."/>
            <person name="Shkurkina I.S."/>
        </authorList>
    </citation>
    <scope>NUCLEOTIDE SEQUENCE [LARGE SCALE GENOMIC DNA]</scope>
    <source>
        <strain evidence="2 3">NNCa 2741</strain>
    </source>
</reference>
<dbReference type="Proteomes" id="UP001350005">
    <property type="component" value="Unassembled WGS sequence"/>
</dbReference>
<protein>
    <recommendedName>
        <fullName evidence="4">Lipoprotein</fullName>
    </recommendedName>
</protein>
<evidence type="ECO:0008006" key="4">
    <source>
        <dbReference type="Google" id="ProtNLM"/>
    </source>
</evidence>
<dbReference type="EMBL" id="JAZGJU010000082">
    <property type="protein sequence ID" value="MEE6130241.1"/>
    <property type="molecule type" value="Genomic_DNA"/>
</dbReference>
<evidence type="ECO:0000313" key="2">
    <source>
        <dbReference type="EMBL" id="MEE6130241.1"/>
    </source>
</evidence>
<name>A0ABU7R678_9FLAO</name>
<comment type="caution">
    <text evidence="2">The sequence shown here is derived from an EMBL/GenBank/DDBJ whole genome shotgun (WGS) entry which is preliminary data.</text>
</comment>
<dbReference type="RefSeq" id="WP_330937596.1">
    <property type="nucleotide sequence ID" value="NZ_JAZGJU010000082.1"/>
</dbReference>
<accession>A0ABU7R678</accession>
<sequence length="122" mass="13430">MKKSIFIGAMALITLAACQNESNELQNEVKKTEELQRGTEDLSDLAKEVVLADVNGYAAKLGPNSAFISCHDNYNNPNGNACVWVNGQQYNVIWTTMGEVSESGHIFYETNYYAEPASHCSC</sequence>
<keyword evidence="3" id="KW-1185">Reference proteome</keyword>
<evidence type="ECO:0000313" key="3">
    <source>
        <dbReference type="Proteomes" id="UP001350005"/>
    </source>
</evidence>
<feature type="coiled-coil region" evidence="1">
    <location>
        <begin position="15"/>
        <end position="42"/>
    </location>
</feature>
<gene>
    <name evidence="2" type="ORF">V2E39_22775</name>
</gene>
<dbReference type="PROSITE" id="PS51257">
    <property type="entry name" value="PROKAR_LIPOPROTEIN"/>
    <property type="match status" value="1"/>
</dbReference>